<dbReference type="Gene3D" id="3.40.50.2300">
    <property type="match status" value="2"/>
</dbReference>
<dbReference type="PANTHER" id="PTHR30146">
    <property type="entry name" value="LACI-RELATED TRANSCRIPTIONAL REPRESSOR"/>
    <property type="match status" value="1"/>
</dbReference>
<dbReference type="Gene3D" id="1.10.260.40">
    <property type="entry name" value="lambda repressor-like DNA-binding domains"/>
    <property type="match status" value="1"/>
</dbReference>
<keyword evidence="6" id="KW-1185">Reference proteome</keyword>
<dbReference type="InterPro" id="IPR000843">
    <property type="entry name" value="HTH_LacI"/>
</dbReference>
<dbReference type="SMART" id="SM00354">
    <property type="entry name" value="HTH_LACI"/>
    <property type="match status" value="1"/>
</dbReference>
<sequence length="338" mass="37447">MAKVTLTTIAQRTGLSKFAVSRSLSGKDGVSEETRRRVQEVAVELGYLRQNAEPELPALGVIFHDTDLINSELYLLIQNGAQLEAERLGYRLTMRWTHQPDEIQGIVRSCRGAVLIGPHDRETFARVRDLGKPIVRQGWLEPLEQADHVGGTDHEAGSAVANYLLALGHRRIVYVHGTPGYRGRIERFYGVREVLEKQGDVEFRQMTFHAETRFTEHLRAAHADGFRPTAFFCAHDGLALTVVSELLRLGYRIPEDASVVGFGDYSAATQISPQLTTVKVFGQHMGAACVRLLDDRIQGSIPPDVPVRVQITSRIIERASCGPRTQLEAPAPLLPLVG</sequence>
<feature type="domain" description="HTH lacI-type" evidence="4">
    <location>
        <begin position="4"/>
        <end position="58"/>
    </location>
</feature>
<dbReference type="PROSITE" id="PS50932">
    <property type="entry name" value="HTH_LACI_2"/>
    <property type="match status" value="1"/>
</dbReference>
<dbReference type="PANTHER" id="PTHR30146:SF153">
    <property type="entry name" value="LACTOSE OPERON REPRESSOR"/>
    <property type="match status" value="1"/>
</dbReference>
<dbReference type="InterPro" id="IPR028082">
    <property type="entry name" value="Peripla_BP_I"/>
</dbReference>
<accession>A0ABU1JLT7</accession>
<keyword evidence="1" id="KW-0805">Transcription regulation</keyword>
<dbReference type="InterPro" id="IPR046335">
    <property type="entry name" value="LacI/GalR-like_sensor"/>
</dbReference>
<evidence type="ECO:0000256" key="2">
    <source>
        <dbReference type="ARBA" id="ARBA00023125"/>
    </source>
</evidence>
<reference evidence="5 6" key="1">
    <citation type="submission" date="2023-07" db="EMBL/GenBank/DDBJ databases">
        <title>Sorghum-associated microbial communities from plants grown in Nebraska, USA.</title>
        <authorList>
            <person name="Schachtman D."/>
        </authorList>
    </citation>
    <scope>NUCLEOTIDE SEQUENCE [LARGE SCALE GENOMIC DNA]</scope>
    <source>
        <strain evidence="5 6">584</strain>
    </source>
</reference>
<dbReference type="Pfam" id="PF00356">
    <property type="entry name" value="LacI"/>
    <property type="match status" value="1"/>
</dbReference>
<evidence type="ECO:0000256" key="3">
    <source>
        <dbReference type="ARBA" id="ARBA00023163"/>
    </source>
</evidence>
<dbReference type="Proteomes" id="UP001262410">
    <property type="component" value="Unassembled WGS sequence"/>
</dbReference>
<gene>
    <name evidence="5" type="ORF">E9232_002091</name>
</gene>
<dbReference type="SUPFAM" id="SSF47413">
    <property type="entry name" value="lambda repressor-like DNA-binding domains"/>
    <property type="match status" value="1"/>
</dbReference>
<dbReference type="SUPFAM" id="SSF53822">
    <property type="entry name" value="Periplasmic binding protein-like I"/>
    <property type="match status" value="1"/>
</dbReference>
<evidence type="ECO:0000256" key="1">
    <source>
        <dbReference type="ARBA" id="ARBA00023015"/>
    </source>
</evidence>
<dbReference type="CDD" id="cd01392">
    <property type="entry name" value="HTH_LacI"/>
    <property type="match status" value="1"/>
</dbReference>
<comment type="caution">
    <text evidence="5">The sequence shown here is derived from an EMBL/GenBank/DDBJ whole genome shotgun (WGS) entry which is preliminary data.</text>
</comment>
<protein>
    <submittedName>
        <fullName evidence="5">LacI family transcriptional regulator</fullName>
    </submittedName>
</protein>
<dbReference type="EMBL" id="JAVDPW010000003">
    <property type="protein sequence ID" value="MDR6289576.1"/>
    <property type="molecule type" value="Genomic_DNA"/>
</dbReference>
<proteinExistence type="predicted"/>
<keyword evidence="2" id="KW-0238">DNA-binding</keyword>
<dbReference type="RefSeq" id="WP_309793858.1">
    <property type="nucleotide sequence ID" value="NZ_JAVDPW010000003.1"/>
</dbReference>
<dbReference type="CDD" id="cd06267">
    <property type="entry name" value="PBP1_LacI_sugar_binding-like"/>
    <property type="match status" value="1"/>
</dbReference>
<name>A0ABU1JLT7_9PROT</name>
<evidence type="ECO:0000259" key="4">
    <source>
        <dbReference type="PROSITE" id="PS50932"/>
    </source>
</evidence>
<evidence type="ECO:0000313" key="6">
    <source>
        <dbReference type="Proteomes" id="UP001262410"/>
    </source>
</evidence>
<dbReference type="InterPro" id="IPR010982">
    <property type="entry name" value="Lambda_DNA-bd_dom_sf"/>
</dbReference>
<dbReference type="Pfam" id="PF13377">
    <property type="entry name" value="Peripla_BP_3"/>
    <property type="match status" value="1"/>
</dbReference>
<organism evidence="5 6">
    <name type="scientific">Inquilinus ginsengisoli</name>
    <dbReference type="NCBI Taxonomy" id="363840"/>
    <lineage>
        <taxon>Bacteria</taxon>
        <taxon>Pseudomonadati</taxon>
        <taxon>Pseudomonadota</taxon>
        <taxon>Alphaproteobacteria</taxon>
        <taxon>Rhodospirillales</taxon>
        <taxon>Rhodospirillaceae</taxon>
        <taxon>Inquilinus</taxon>
    </lineage>
</organism>
<keyword evidence="3" id="KW-0804">Transcription</keyword>
<evidence type="ECO:0000313" key="5">
    <source>
        <dbReference type="EMBL" id="MDR6289576.1"/>
    </source>
</evidence>